<gene>
    <name evidence="17" type="primary">hmp</name>
    <name evidence="20" type="ORF">SAMN05216198_2647</name>
</gene>
<dbReference type="RefSeq" id="WP_090274007.1">
    <property type="nucleotide sequence ID" value="NZ_LT629748.1"/>
</dbReference>
<dbReference type="FunFam" id="2.40.30.10:FF:000034">
    <property type="entry name" value="Flavohemoprotein"/>
    <property type="match status" value="1"/>
</dbReference>
<dbReference type="SUPFAM" id="SSF52343">
    <property type="entry name" value="Ferredoxin reductase-like, C-terminal NADP-linked domain"/>
    <property type="match status" value="1"/>
</dbReference>
<keyword evidence="5 17" id="KW-0349">Heme</keyword>
<comment type="cofactor">
    <cofactor evidence="17">
        <name>heme b</name>
        <dbReference type="ChEBI" id="CHEBI:60344"/>
    </cofactor>
    <text evidence="17">Binds 1 heme b (iron(II)-protoporphyrin IX) group per subunit.</text>
</comment>
<name>A0A1H1UMG9_9GAMM</name>
<evidence type="ECO:0000256" key="3">
    <source>
        <dbReference type="ARBA" id="ARBA00022448"/>
    </source>
</evidence>
<evidence type="ECO:0000256" key="4">
    <source>
        <dbReference type="ARBA" id="ARBA00022575"/>
    </source>
</evidence>
<evidence type="ECO:0000256" key="16">
    <source>
        <dbReference type="ARBA" id="ARBA00049433"/>
    </source>
</evidence>
<protein>
    <recommendedName>
        <fullName evidence="17">Flavohemoprotein</fullName>
    </recommendedName>
    <alternativeName>
        <fullName evidence="17">Flavohemoglobin</fullName>
    </alternativeName>
    <alternativeName>
        <fullName evidence="17">Hemoglobin-like protein</fullName>
    </alternativeName>
    <alternativeName>
        <fullName evidence="17">Nitric oxide dioxygenase</fullName>
        <shortName evidence="17">NO oxygenase</shortName>
        <shortName evidence="17">NOD</shortName>
        <ecNumber evidence="17">1.14.12.17</ecNumber>
    </alternativeName>
</protein>
<feature type="binding site" evidence="17">
    <location>
        <begin position="206"/>
        <end position="209"/>
    </location>
    <ligand>
        <name>FAD</name>
        <dbReference type="ChEBI" id="CHEBI:57692"/>
    </ligand>
</feature>
<dbReference type="Pfam" id="PF00042">
    <property type="entry name" value="Globin"/>
    <property type="match status" value="1"/>
</dbReference>
<evidence type="ECO:0000259" key="19">
    <source>
        <dbReference type="PROSITE" id="PS51384"/>
    </source>
</evidence>
<dbReference type="InterPro" id="IPR000971">
    <property type="entry name" value="Globin"/>
</dbReference>
<dbReference type="InterPro" id="IPR039261">
    <property type="entry name" value="FNR_nucleotide-bd"/>
</dbReference>
<dbReference type="Gene3D" id="1.10.490.10">
    <property type="entry name" value="Globins"/>
    <property type="match status" value="1"/>
</dbReference>
<evidence type="ECO:0000256" key="14">
    <source>
        <dbReference type="ARBA" id="ARBA00025094"/>
    </source>
</evidence>
<dbReference type="GO" id="GO:0008941">
    <property type="term" value="F:nitric oxide dioxygenase NAD(P)H activity"/>
    <property type="evidence" value="ECO:0007669"/>
    <property type="project" value="UniProtKB-UniRule"/>
</dbReference>
<keyword evidence="10 17" id="KW-0521">NADP</keyword>
<keyword evidence="9 17" id="KW-0274">FAD</keyword>
<feature type="binding site" evidence="17">
    <location>
        <begin position="276"/>
        <end position="281"/>
    </location>
    <ligand>
        <name>NADP(+)</name>
        <dbReference type="ChEBI" id="CHEBI:58349"/>
    </ligand>
</feature>
<dbReference type="InterPro" id="IPR017938">
    <property type="entry name" value="Riboflavin_synthase-like_b-brl"/>
</dbReference>
<dbReference type="FunFam" id="1.10.490.10:FF:000003">
    <property type="entry name" value="Flavohemoprotein"/>
    <property type="match status" value="1"/>
</dbReference>
<comment type="similarity">
    <text evidence="1 17">In the C-terminal section; belongs to the flavoprotein pyridine nucleotide cytochrome reductase family.</text>
</comment>
<dbReference type="AlphaFoldDB" id="A0A1H1UMG9"/>
<dbReference type="InterPro" id="IPR009050">
    <property type="entry name" value="Globin-like_sf"/>
</dbReference>
<dbReference type="GO" id="GO:0020037">
    <property type="term" value="F:heme binding"/>
    <property type="evidence" value="ECO:0007669"/>
    <property type="project" value="InterPro"/>
</dbReference>
<dbReference type="GO" id="GO:0005344">
    <property type="term" value="F:oxygen carrier activity"/>
    <property type="evidence" value="ECO:0007669"/>
    <property type="project" value="UniProtKB-UniRule"/>
</dbReference>
<evidence type="ECO:0000256" key="9">
    <source>
        <dbReference type="ARBA" id="ARBA00022827"/>
    </source>
</evidence>
<evidence type="ECO:0000259" key="18">
    <source>
        <dbReference type="PROSITE" id="PS01033"/>
    </source>
</evidence>
<dbReference type="SUPFAM" id="SSF46458">
    <property type="entry name" value="Globin-like"/>
    <property type="match status" value="1"/>
</dbReference>
<dbReference type="InterPro" id="IPR001709">
    <property type="entry name" value="Flavoprot_Pyr_Nucl_cyt_Rdtase"/>
</dbReference>
<comment type="catalytic activity">
    <reaction evidence="16 17">
        <text>2 nitric oxide + NADPH + 2 O2 = 2 nitrate + NADP(+) + H(+)</text>
        <dbReference type="Rhea" id="RHEA:19465"/>
        <dbReference type="ChEBI" id="CHEBI:15378"/>
        <dbReference type="ChEBI" id="CHEBI:15379"/>
        <dbReference type="ChEBI" id="CHEBI:16480"/>
        <dbReference type="ChEBI" id="CHEBI:17632"/>
        <dbReference type="ChEBI" id="CHEBI:57783"/>
        <dbReference type="ChEBI" id="CHEBI:58349"/>
        <dbReference type="EC" id="1.14.12.17"/>
    </reaction>
</comment>
<feature type="site" description="Influences the redox potential of the prosthetic heme and FAD groups" evidence="17">
    <location>
        <position position="84"/>
    </location>
</feature>
<evidence type="ECO:0000313" key="21">
    <source>
        <dbReference type="Proteomes" id="UP000243426"/>
    </source>
</evidence>
<dbReference type="GO" id="GO:0019825">
    <property type="term" value="F:oxygen binding"/>
    <property type="evidence" value="ECO:0007669"/>
    <property type="project" value="InterPro"/>
</dbReference>
<feature type="binding site" description="proximal binding residue" evidence="17">
    <location>
        <position position="85"/>
    </location>
    <ligand>
        <name>heme b</name>
        <dbReference type="ChEBI" id="CHEBI:60344"/>
    </ligand>
    <ligandPart>
        <name>Fe</name>
        <dbReference type="ChEBI" id="CHEBI:18248"/>
    </ligandPart>
</feature>
<evidence type="ECO:0000256" key="13">
    <source>
        <dbReference type="ARBA" id="ARBA00023027"/>
    </source>
</evidence>
<keyword evidence="3 17" id="KW-0813">Transport</keyword>
<dbReference type="PROSITE" id="PS51384">
    <property type="entry name" value="FAD_FR"/>
    <property type="match status" value="1"/>
</dbReference>
<dbReference type="InterPro" id="IPR001433">
    <property type="entry name" value="OxRdtase_FAD/NAD-bd"/>
</dbReference>
<evidence type="ECO:0000256" key="2">
    <source>
        <dbReference type="ARBA" id="ARBA00008414"/>
    </source>
</evidence>
<dbReference type="OrthoDB" id="9796486at2"/>
<keyword evidence="20" id="KW-0223">Dioxygenase</keyword>
<evidence type="ECO:0000256" key="8">
    <source>
        <dbReference type="ARBA" id="ARBA00022723"/>
    </source>
</evidence>
<dbReference type="Proteomes" id="UP000243426">
    <property type="component" value="Chromosome I"/>
</dbReference>
<dbReference type="Gene3D" id="2.40.30.10">
    <property type="entry name" value="Translation factors"/>
    <property type="match status" value="1"/>
</dbReference>
<keyword evidence="12 17" id="KW-0408">Iron</keyword>
<proteinExistence type="inferred from homology"/>
<keyword evidence="7 17" id="KW-0285">Flavoprotein</keyword>
<dbReference type="Pfam" id="PF00175">
    <property type="entry name" value="NAD_binding_1"/>
    <property type="match status" value="1"/>
</dbReference>
<evidence type="ECO:0000256" key="5">
    <source>
        <dbReference type="ARBA" id="ARBA00022617"/>
    </source>
</evidence>
<comment type="cofactor">
    <cofactor evidence="17">
        <name>FAD</name>
        <dbReference type="ChEBI" id="CHEBI:57692"/>
    </cofactor>
    <text evidence="17">Binds 1 FAD per subunit.</text>
</comment>
<evidence type="ECO:0000256" key="1">
    <source>
        <dbReference type="ARBA" id="ARBA00006401"/>
    </source>
</evidence>
<dbReference type="InterPro" id="IPR008333">
    <property type="entry name" value="Cbr1-like_FAD-bd_dom"/>
</dbReference>
<dbReference type="Pfam" id="PF00970">
    <property type="entry name" value="FAD_binding_6"/>
    <property type="match status" value="1"/>
</dbReference>
<dbReference type="GO" id="GO:0071500">
    <property type="term" value="P:cellular response to nitrosative stress"/>
    <property type="evidence" value="ECO:0007669"/>
    <property type="project" value="TreeGrafter"/>
</dbReference>
<feature type="active site" description="Charge relay system" evidence="17">
    <location>
        <position position="95"/>
    </location>
</feature>
<dbReference type="InterPro" id="IPR017927">
    <property type="entry name" value="FAD-bd_FR_type"/>
</dbReference>
<feature type="domain" description="Globin" evidence="18">
    <location>
        <begin position="1"/>
        <end position="138"/>
    </location>
</feature>
<dbReference type="InterPro" id="IPR012292">
    <property type="entry name" value="Globin/Proto"/>
</dbReference>
<dbReference type="PANTHER" id="PTHR43396">
    <property type="entry name" value="FLAVOHEMOPROTEIN"/>
    <property type="match status" value="1"/>
</dbReference>
<dbReference type="FunFam" id="3.40.50.80:FF:000010">
    <property type="entry name" value="Flavohemoprotein"/>
    <property type="match status" value="1"/>
</dbReference>
<dbReference type="HAMAP" id="MF_01252">
    <property type="entry name" value="Hmp"/>
    <property type="match status" value="1"/>
</dbReference>
<feature type="site" description="Involved in heme-bound ligand stabilization and O-O bond activation" evidence="17">
    <location>
        <position position="29"/>
    </location>
</feature>
<evidence type="ECO:0000256" key="15">
    <source>
        <dbReference type="ARBA" id="ARBA00048649"/>
    </source>
</evidence>
<keyword evidence="21" id="KW-1185">Reference proteome</keyword>
<dbReference type="GO" id="GO:0046210">
    <property type="term" value="P:nitric oxide catabolic process"/>
    <property type="evidence" value="ECO:0007669"/>
    <property type="project" value="TreeGrafter"/>
</dbReference>
<dbReference type="EC" id="1.14.12.17" evidence="17"/>
<keyword evidence="11 17" id="KW-0560">Oxidoreductase</keyword>
<evidence type="ECO:0000256" key="6">
    <source>
        <dbReference type="ARBA" id="ARBA00022621"/>
    </source>
</evidence>
<evidence type="ECO:0000256" key="11">
    <source>
        <dbReference type="ARBA" id="ARBA00023002"/>
    </source>
</evidence>
<feature type="site" description="Influences the redox potential of the prosthetic heme and FAD groups" evidence="17">
    <location>
        <position position="396"/>
    </location>
</feature>
<evidence type="ECO:0000256" key="7">
    <source>
        <dbReference type="ARBA" id="ARBA00022630"/>
    </source>
</evidence>
<dbReference type="InterPro" id="IPR023950">
    <property type="entry name" value="Hmp"/>
</dbReference>
<feature type="domain" description="FAD-binding FR-type" evidence="19">
    <location>
        <begin position="152"/>
        <end position="263"/>
    </location>
</feature>
<feature type="active site" description="Charge relay system" evidence="17">
    <location>
        <position position="137"/>
    </location>
</feature>
<dbReference type="SUPFAM" id="SSF63380">
    <property type="entry name" value="Riboflavin synthase domain-like"/>
    <property type="match status" value="1"/>
</dbReference>
<evidence type="ECO:0000256" key="17">
    <source>
        <dbReference type="HAMAP-Rule" id="MF_01252"/>
    </source>
</evidence>
<dbReference type="EMBL" id="LT629748">
    <property type="protein sequence ID" value="SDS73728.1"/>
    <property type="molecule type" value="Genomic_DNA"/>
</dbReference>
<organism evidence="20 21">
    <name type="scientific">Halopseudomonas litoralis</name>
    <dbReference type="NCBI Taxonomy" id="797277"/>
    <lineage>
        <taxon>Bacteria</taxon>
        <taxon>Pseudomonadati</taxon>
        <taxon>Pseudomonadota</taxon>
        <taxon>Gammaproteobacteria</taxon>
        <taxon>Pseudomonadales</taxon>
        <taxon>Pseudomonadaceae</taxon>
        <taxon>Halopseudomonas</taxon>
    </lineage>
</organism>
<sequence>MLTQSVRDTVKATVPVLADHGGEIIVRFYRNMLDEHPELKDVFNMAHQQKGQQQEALARAVYAYAANIDDPLSLDALLQGIAHKHVSLGIQPDQYAIVGRHLLGAIKEVLGAAATDDIMHAWEQAYGQLADVLIGMERNLYQASAGTSGGWNGWREFIVQEKNPESEEIISFVLAPEDGQPVANFEPGQYTSVVVQVPELGVEQIRQYSLSDVPNGRTYRISVKRESGNEDQPPGYVSNLLHDHVQIGDRIRLAAPYGNFFIDVNATTPVVLISGGVGLTPMISMLKRVLQSPDQRHLVFVHGARNGRVQAMKSKLRQAATEHDNFHLIMFYSDPLASDQAGQDYDYEGFVDVKQIADRILLEEADYYICGPVPFMRMQHDALMNLGVGEARIHYEVFGPDLFAEQR</sequence>
<dbReference type="PANTHER" id="PTHR43396:SF3">
    <property type="entry name" value="FLAVOHEMOPROTEIN"/>
    <property type="match status" value="1"/>
</dbReference>
<dbReference type="CDD" id="cd06184">
    <property type="entry name" value="flavohem_like_fad_nad_binding"/>
    <property type="match status" value="1"/>
</dbReference>
<accession>A0A1H1UMG9</accession>
<keyword evidence="6 17" id="KW-0561">Oxygen transport</keyword>
<comment type="domain">
    <text evidence="17">Consists of two distinct domains; an N-terminal heme-containing oxygen-binding domain and a C-terminal reductase domain with binding sites for FAD and NAD(P)H.</text>
</comment>
<dbReference type="GO" id="GO:0046872">
    <property type="term" value="F:metal ion binding"/>
    <property type="evidence" value="ECO:0007669"/>
    <property type="project" value="UniProtKB-KW"/>
</dbReference>
<dbReference type="NCBIfam" id="NF009805">
    <property type="entry name" value="PRK13289.1"/>
    <property type="match status" value="1"/>
</dbReference>
<dbReference type="GO" id="GO:0071949">
    <property type="term" value="F:FAD binding"/>
    <property type="evidence" value="ECO:0007669"/>
    <property type="project" value="InterPro"/>
</dbReference>
<keyword evidence="4 17" id="KW-0216">Detoxification</keyword>
<evidence type="ECO:0000256" key="12">
    <source>
        <dbReference type="ARBA" id="ARBA00023004"/>
    </source>
</evidence>
<dbReference type="STRING" id="797277.SAMN05216198_2647"/>
<comment type="similarity">
    <text evidence="2 17">Belongs to the globin family. Two-domain flavohemoproteins subfamily.</text>
</comment>
<keyword evidence="13 17" id="KW-0520">NAD</keyword>
<keyword evidence="8 17" id="KW-0479">Metal-binding</keyword>
<comment type="function">
    <text evidence="14 17">Is involved in NO detoxification in an aerobic process, termed nitric oxide dioxygenase (NOD) reaction that utilizes O(2) and NAD(P)H to convert NO to nitrate, which protects the bacterium from various noxious nitrogen compounds. Therefore, plays a central role in the inducible response to nitrosative stress.</text>
</comment>
<dbReference type="PROSITE" id="PS01033">
    <property type="entry name" value="GLOBIN"/>
    <property type="match status" value="1"/>
</dbReference>
<feature type="binding site" evidence="17">
    <location>
        <begin position="397"/>
        <end position="400"/>
    </location>
    <ligand>
        <name>FAD</name>
        <dbReference type="ChEBI" id="CHEBI:57692"/>
    </ligand>
</feature>
<reference evidence="21" key="1">
    <citation type="submission" date="2016-10" db="EMBL/GenBank/DDBJ databases">
        <authorList>
            <person name="Varghese N."/>
            <person name="Submissions S."/>
        </authorList>
    </citation>
    <scope>NUCLEOTIDE SEQUENCE [LARGE SCALE GENOMIC DNA]</scope>
    <source>
        <strain evidence="21">2SM5</strain>
    </source>
</reference>
<dbReference type="CDD" id="cd14779">
    <property type="entry name" value="FHP_Ae-globin-like"/>
    <property type="match status" value="1"/>
</dbReference>
<comment type="catalytic activity">
    <reaction evidence="15 17">
        <text>2 nitric oxide + NADH + 2 O2 = 2 nitrate + NAD(+) + H(+)</text>
        <dbReference type="Rhea" id="RHEA:19469"/>
        <dbReference type="ChEBI" id="CHEBI:15378"/>
        <dbReference type="ChEBI" id="CHEBI:15379"/>
        <dbReference type="ChEBI" id="CHEBI:16480"/>
        <dbReference type="ChEBI" id="CHEBI:17632"/>
        <dbReference type="ChEBI" id="CHEBI:57540"/>
        <dbReference type="ChEBI" id="CHEBI:57945"/>
        <dbReference type="EC" id="1.14.12.17"/>
    </reaction>
</comment>
<evidence type="ECO:0000256" key="10">
    <source>
        <dbReference type="ARBA" id="ARBA00022857"/>
    </source>
</evidence>
<dbReference type="PRINTS" id="PR00371">
    <property type="entry name" value="FPNCR"/>
</dbReference>
<feature type="binding site" evidence="17">
    <location>
        <position position="190"/>
    </location>
    <ligand>
        <name>FAD</name>
        <dbReference type="ChEBI" id="CHEBI:57692"/>
    </ligand>
</feature>
<feature type="region of interest" description="Reductase" evidence="17">
    <location>
        <begin position="149"/>
        <end position="407"/>
    </location>
</feature>
<evidence type="ECO:0000313" key="20">
    <source>
        <dbReference type="EMBL" id="SDS73728.1"/>
    </source>
</evidence>
<dbReference type="PRINTS" id="PR00406">
    <property type="entry name" value="CYTB5RDTASE"/>
</dbReference>
<dbReference type="GO" id="GO:0009636">
    <property type="term" value="P:response to toxic substance"/>
    <property type="evidence" value="ECO:0007669"/>
    <property type="project" value="UniProtKB-KW"/>
</dbReference>
<dbReference type="Gene3D" id="3.40.50.80">
    <property type="entry name" value="Nucleotide-binding domain of ferredoxin-NADP reductase (FNR) module"/>
    <property type="match status" value="1"/>
</dbReference>